<reference evidence="2 3" key="1">
    <citation type="submission" date="2013-08" db="EMBL/GenBank/DDBJ databases">
        <title>The genome sequence of Knoellia sinensis.</title>
        <authorList>
            <person name="Zhu W."/>
            <person name="Wang G."/>
        </authorList>
    </citation>
    <scope>NUCLEOTIDE SEQUENCE [LARGE SCALE GENOMIC DNA]</scope>
    <source>
        <strain evidence="2 3">KCTC 19936</strain>
    </source>
</reference>
<dbReference type="eggNOG" id="ENOG5031Y9G">
    <property type="taxonomic scope" value="Bacteria"/>
</dbReference>
<organism evidence="2 3">
    <name type="scientific">Knoellia sinensis KCTC 19936</name>
    <dbReference type="NCBI Taxonomy" id="1385520"/>
    <lineage>
        <taxon>Bacteria</taxon>
        <taxon>Bacillati</taxon>
        <taxon>Actinomycetota</taxon>
        <taxon>Actinomycetes</taxon>
        <taxon>Micrococcales</taxon>
        <taxon>Intrasporangiaceae</taxon>
        <taxon>Knoellia</taxon>
    </lineage>
</organism>
<comment type="caution">
    <text evidence="2">The sequence shown here is derived from an EMBL/GenBank/DDBJ whole genome shotgun (WGS) entry which is preliminary data.</text>
</comment>
<dbReference type="Proteomes" id="UP000030002">
    <property type="component" value="Unassembled WGS sequence"/>
</dbReference>
<gene>
    <name evidence="2" type="ORF">N802_03445</name>
</gene>
<evidence type="ECO:0000256" key="1">
    <source>
        <dbReference type="SAM" id="MobiDB-lite"/>
    </source>
</evidence>
<sequence>MTVGPGEEQPPLLETLRFEPRMAAHLRESLRVLRDDTSDDAMRRRIDAVLEGRESLRELARSDAFADFIGHRVEQALAEYEAQPEEVRAADLERAIAEAHTPPPEDRPSRQDDPGTW</sequence>
<accession>A0A0A0J2W2</accession>
<dbReference type="EMBL" id="AVPJ01000010">
    <property type="protein sequence ID" value="KGN31745.1"/>
    <property type="molecule type" value="Genomic_DNA"/>
</dbReference>
<dbReference type="STRING" id="1385520.N802_03445"/>
<evidence type="ECO:0000313" key="3">
    <source>
        <dbReference type="Proteomes" id="UP000030002"/>
    </source>
</evidence>
<dbReference type="RefSeq" id="WP_035917144.1">
    <property type="nucleotide sequence ID" value="NZ_AVPJ01000010.1"/>
</dbReference>
<proteinExistence type="predicted"/>
<dbReference type="OrthoDB" id="4558119at2"/>
<dbReference type="AlphaFoldDB" id="A0A0A0J2W2"/>
<evidence type="ECO:0000313" key="2">
    <source>
        <dbReference type="EMBL" id="KGN31745.1"/>
    </source>
</evidence>
<name>A0A0A0J2W2_9MICO</name>
<feature type="region of interest" description="Disordered" evidence="1">
    <location>
        <begin position="93"/>
        <end position="117"/>
    </location>
</feature>
<protein>
    <submittedName>
        <fullName evidence="2">Uncharacterized protein</fullName>
    </submittedName>
</protein>
<keyword evidence="3" id="KW-1185">Reference proteome</keyword>